<keyword evidence="9" id="KW-0539">Nucleus</keyword>
<accession>A0A0B2VQT2</accession>
<dbReference type="GO" id="GO:0003735">
    <property type="term" value="F:structural constituent of ribosome"/>
    <property type="evidence" value="ECO:0007669"/>
    <property type="project" value="InterPro"/>
</dbReference>
<evidence type="ECO:0000256" key="11">
    <source>
        <dbReference type="ARBA" id="ARBA00035124"/>
    </source>
</evidence>
<dbReference type="PANTHER" id="PTHR10666">
    <property type="entry name" value="UBIQUITIN"/>
    <property type="match status" value="1"/>
</dbReference>
<dbReference type="GO" id="GO:0005840">
    <property type="term" value="C:ribosome"/>
    <property type="evidence" value="ECO:0007669"/>
    <property type="project" value="UniProtKB-KW"/>
</dbReference>
<evidence type="ECO:0000256" key="4">
    <source>
        <dbReference type="ARBA" id="ARBA00008373"/>
    </source>
</evidence>
<evidence type="ECO:0000256" key="12">
    <source>
        <dbReference type="ARBA" id="ARBA00035298"/>
    </source>
</evidence>
<dbReference type="Gene3D" id="3.10.20.90">
    <property type="entry name" value="Phosphatidylinositol 3-kinase Catalytic Subunit, Chain A, domain 1"/>
    <property type="match status" value="1"/>
</dbReference>
<evidence type="ECO:0000313" key="14">
    <source>
        <dbReference type="EMBL" id="KHN85901.1"/>
    </source>
</evidence>
<evidence type="ECO:0000259" key="13">
    <source>
        <dbReference type="PROSITE" id="PS50053"/>
    </source>
</evidence>
<comment type="similarity">
    <text evidence="4">In the N-terminal section; belongs to the ubiquitin family.</text>
</comment>
<evidence type="ECO:0000256" key="7">
    <source>
        <dbReference type="ARBA" id="ARBA00022499"/>
    </source>
</evidence>
<dbReference type="SMART" id="SM01377">
    <property type="entry name" value="Ribosomal_L40e"/>
    <property type="match status" value="1"/>
</dbReference>
<feature type="domain" description="Ubiquitin-like" evidence="13">
    <location>
        <begin position="3"/>
        <end position="78"/>
    </location>
</feature>
<dbReference type="GO" id="GO:1990904">
    <property type="term" value="C:ribonucleoprotein complex"/>
    <property type="evidence" value="ECO:0007669"/>
    <property type="project" value="UniProtKB-KW"/>
</dbReference>
<keyword evidence="15" id="KW-1185">Reference proteome</keyword>
<dbReference type="Pfam" id="PF00240">
    <property type="entry name" value="ubiquitin"/>
    <property type="match status" value="1"/>
</dbReference>
<dbReference type="STRING" id="6265.A0A0B2VQT2"/>
<dbReference type="PROSITE" id="PS50053">
    <property type="entry name" value="UBIQUITIN_2"/>
    <property type="match status" value="1"/>
</dbReference>
<keyword evidence="8 14" id="KW-0689">Ribosomal protein</keyword>
<comment type="similarity">
    <text evidence="5">In the C-terminal section; belongs to the eukaryotic ribosomal protein eL40 family.</text>
</comment>
<protein>
    <recommendedName>
        <fullName evidence="12">Ubiquitin-ribosomal protein eL40 fusion protein</fullName>
    </recommendedName>
</protein>
<evidence type="ECO:0000313" key="15">
    <source>
        <dbReference type="Proteomes" id="UP000031036"/>
    </source>
</evidence>
<dbReference type="AlphaFoldDB" id="A0A0B2VQT2"/>
<keyword evidence="6" id="KW-0963">Cytoplasm</keyword>
<keyword evidence="10" id="KW-0687">Ribonucleoprotein</keyword>
<dbReference type="Gene3D" id="4.10.1060.50">
    <property type="match status" value="1"/>
</dbReference>
<evidence type="ECO:0000256" key="9">
    <source>
        <dbReference type="ARBA" id="ARBA00023242"/>
    </source>
</evidence>
<comment type="subcellular location">
    <subcellularLocation>
        <location evidence="3">Cytoplasm</location>
    </subcellularLocation>
    <subcellularLocation>
        <location evidence="2">Nucleus</location>
    </subcellularLocation>
</comment>
<comment type="caution">
    <text evidence="14">The sequence shown here is derived from an EMBL/GenBank/DDBJ whole genome shotgun (WGS) entry which is preliminary data.</text>
</comment>
<dbReference type="InterPro" id="IPR050158">
    <property type="entry name" value="Ubiquitin_ubiquitin-like"/>
</dbReference>
<dbReference type="InterPro" id="IPR000626">
    <property type="entry name" value="Ubiquitin-like_dom"/>
</dbReference>
<sequence>MAEQIFLRTLDDRTITLEVSPVTTVEELKEIIAQREHVDVDEQRLLFEAEQLEDGYTLDDYGIQRGSTIHLCNGLPGGGFGVIRLAPNHLAIRGCYARLPPKATNCRKKKCRSSDLRNKHKLSEGCKI</sequence>
<dbReference type="InterPro" id="IPR001975">
    <property type="entry name" value="Ribosomal_eL40_dom"/>
</dbReference>
<comment type="subunit">
    <text evidence="11">Part of the 60S ribosomal subunit.</text>
</comment>
<keyword evidence="7" id="KW-1017">Isopeptide bond</keyword>
<dbReference type="InterPro" id="IPR029071">
    <property type="entry name" value="Ubiquitin-like_domsf"/>
</dbReference>
<evidence type="ECO:0000256" key="10">
    <source>
        <dbReference type="ARBA" id="ARBA00023274"/>
    </source>
</evidence>
<dbReference type="InterPro" id="IPR019956">
    <property type="entry name" value="Ubiquitin_dom"/>
</dbReference>
<evidence type="ECO:0000256" key="2">
    <source>
        <dbReference type="ARBA" id="ARBA00004123"/>
    </source>
</evidence>
<name>A0A0B2VQT2_TOXCA</name>
<dbReference type="PRINTS" id="PR00348">
    <property type="entry name" value="UBIQUITIN"/>
</dbReference>
<comment type="function">
    <text evidence="1">Component of the 60S subunit of the ribosome.</text>
</comment>
<dbReference type="SUPFAM" id="SSF57829">
    <property type="entry name" value="Zn-binding ribosomal proteins"/>
    <property type="match status" value="1"/>
</dbReference>
<dbReference type="Proteomes" id="UP000031036">
    <property type="component" value="Unassembled WGS sequence"/>
</dbReference>
<evidence type="ECO:0000256" key="3">
    <source>
        <dbReference type="ARBA" id="ARBA00004496"/>
    </source>
</evidence>
<evidence type="ECO:0000256" key="6">
    <source>
        <dbReference type="ARBA" id="ARBA00022490"/>
    </source>
</evidence>
<dbReference type="GO" id="GO:0005634">
    <property type="term" value="C:nucleus"/>
    <property type="evidence" value="ECO:0007669"/>
    <property type="project" value="UniProtKB-SubCell"/>
</dbReference>
<dbReference type="InterPro" id="IPR038587">
    <property type="entry name" value="Ribosomal_eL40_sf"/>
</dbReference>
<evidence type="ECO:0000256" key="8">
    <source>
        <dbReference type="ARBA" id="ARBA00022980"/>
    </source>
</evidence>
<evidence type="ECO:0000256" key="5">
    <source>
        <dbReference type="ARBA" id="ARBA00010570"/>
    </source>
</evidence>
<reference evidence="14 15" key="1">
    <citation type="submission" date="2014-11" db="EMBL/GenBank/DDBJ databases">
        <title>Genetic blueprint of the zoonotic pathogen Toxocara canis.</title>
        <authorList>
            <person name="Zhu X.-Q."/>
            <person name="Korhonen P.K."/>
            <person name="Cai H."/>
            <person name="Young N.D."/>
            <person name="Nejsum P."/>
            <person name="von Samson-Himmelstjerna G."/>
            <person name="Boag P.R."/>
            <person name="Tan P."/>
            <person name="Li Q."/>
            <person name="Min J."/>
            <person name="Yang Y."/>
            <person name="Wang X."/>
            <person name="Fang X."/>
            <person name="Hall R.S."/>
            <person name="Hofmann A."/>
            <person name="Sternberg P.W."/>
            <person name="Jex A.R."/>
            <person name="Gasser R.B."/>
        </authorList>
    </citation>
    <scope>NUCLEOTIDE SEQUENCE [LARGE SCALE GENOMIC DNA]</scope>
    <source>
        <strain evidence="14">PN_DK_2014</strain>
    </source>
</reference>
<dbReference type="Pfam" id="PF01020">
    <property type="entry name" value="Ribosomal_L40e"/>
    <property type="match status" value="1"/>
</dbReference>
<proteinExistence type="inferred from homology"/>
<gene>
    <name evidence="14" type="primary">RPL40</name>
    <name evidence="14" type="ORF">Tcan_06711</name>
</gene>
<dbReference type="SMART" id="SM00213">
    <property type="entry name" value="UBQ"/>
    <property type="match status" value="1"/>
</dbReference>
<dbReference type="SUPFAM" id="SSF54236">
    <property type="entry name" value="Ubiquitin-like"/>
    <property type="match status" value="1"/>
</dbReference>
<organism evidence="14 15">
    <name type="scientific">Toxocara canis</name>
    <name type="common">Canine roundworm</name>
    <dbReference type="NCBI Taxonomy" id="6265"/>
    <lineage>
        <taxon>Eukaryota</taxon>
        <taxon>Metazoa</taxon>
        <taxon>Ecdysozoa</taxon>
        <taxon>Nematoda</taxon>
        <taxon>Chromadorea</taxon>
        <taxon>Rhabditida</taxon>
        <taxon>Spirurina</taxon>
        <taxon>Ascaridomorpha</taxon>
        <taxon>Ascaridoidea</taxon>
        <taxon>Toxocaridae</taxon>
        <taxon>Toxocara</taxon>
    </lineage>
</organism>
<evidence type="ECO:0000256" key="1">
    <source>
        <dbReference type="ARBA" id="ARBA00002241"/>
    </source>
</evidence>
<dbReference type="EMBL" id="JPKZ01000718">
    <property type="protein sequence ID" value="KHN85901.1"/>
    <property type="molecule type" value="Genomic_DNA"/>
</dbReference>
<dbReference type="GO" id="GO:0005737">
    <property type="term" value="C:cytoplasm"/>
    <property type="evidence" value="ECO:0007669"/>
    <property type="project" value="UniProtKB-SubCell"/>
</dbReference>
<dbReference type="InterPro" id="IPR011332">
    <property type="entry name" value="Ribosomal_zn-bd"/>
</dbReference>
<dbReference type="OrthoDB" id="428577at2759"/>
<dbReference type="GO" id="GO:0006412">
    <property type="term" value="P:translation"/>
    <property type="evidence" value="ECO:0007669"/>
    <property type="project" value="InterPro"/>
</dbReference>